<dbReference type="RefSeq" id="WP_369286314.1">
    <property type="nucleotide sequence ID" value="NZ_JBFTEG010000002.1"/>
</dbReference>
<dbReference type="Proteomes" id="UP001560296">
    <property type="component" value="Unassembled WGS sequence"/>
</dbReference>
<protein>
    <recommendedName>
        <fullName evidence="3">Thioesterase-like superfamily protein</fullName>
    </recommendedName>
</protein>
<accession>A0ABV3YPW5</accession>
<dbReference type="SUPFAM" id="SSF54637">
    <property type="entry name" value="Thioesterase/thiol ester dehydrase-isomerase"/>
    <property type="match status" value="1"/>
</dbReference>
<name>A0ABV3YPW5_9PSED</name>
<sequence length="235" mass="25003">MQLETLSIPTRFCGPPLSGNGGYVCGRIARHIDGCAAVRLLDRELSLEVGEHGTLRLMSGAVLVAEGRAAQLNLAVPAAPSLDEARQAAQHYLGFRHHSFPRCFVCGPLRHEGDGLRIFPGRLPGRSQVAAPWLVDPSLASDGQVPTEFLWAALDCPGAFAFLPIEAGMALVLGQLTVRIDGSVRPAEPCLVMAWPLGIEGRKHLAGSALFSVSGQLIALAQATWIAVPERTFQG</sequence>
<dbReference type="EMBL" id="JBFTEG010000002">
    <property type="protein sequence ID" value="MEX6501361.1"/>
    <property type="molecule type" value="Genomic_DNA"/>
</dbReference>
<evidence type="ECO:0000313" key="2">
    <source>
        <dbReference type="Proteomes" id="UP001560296"/>
    </source>
</evidence>
<evidence type="ECO:0008006" key="3">
    <source>
        <dbReference type="Google" id="ProtNLM"/>
    </source>
</evidence>
<gene>
    <name evidence="1" type="ORF">AB5S05_04740</name>
</gene>
<reference evidence="1 2" key="1">
    <citation type="submission" date="2024-07" db="EMBL/GenBank/DDBJ databases">
        <authorList>
            <person name="Li M."/>
        </authorList>
    </citation>
    <scope>NUCLEOTIDE SEQUENCE [LARGE SCALE GENOMIC DNA]</scope>
    <source>
        <strain evidence="1 2">25A3E</strain>
    </source>
</reference>
<comment type="caution">
    <text evidence="1">The sequence shown here is derived from an EMBL/GenBank/DDBJ whole genome shotgun (WGS) entry which is preliminary data.</text>
</comment>
<dbReference type="InterPro" id="IPR029069">
    <property type="entry name" value="HotDog_dom_sf"/>
</dbReference>
<dbReference type="Gene3D" id="3.10.129.10">
    <property type="entry name" value="Hotdog Thioesterase"/>
    <property type="match status" value="1"/>
</dbReference>
<proteinExistence type="predicted"/>
<keyword evidence="2" id="KW-1185">Reference proteome</keyword>
<organism evidence="1 2">
    <name type="scientific">Pseudomonas zhanjiangensis</name>
    <dbReference type="NCBI Taxonomy" id="3239015"/>
    <lineage>
        <taxon>Bacteria</taxon>
        <taxon>Pseudomonadati</taxon>
        <taxon>Pseudomonadota</taxon>
        <taxon>Gammaproteobacteria</taxon>
        <taxon>Pseudomonadales</taxon>
        <taxon>Pseudomonadaceae</taxon>
        <taxon>Pseudomonas</taxon>
    </lineage>
</organism>
<evidence type="ECO:0000313" key="1">
    <source>
        <dbReference type="EMBL" id="MEX6501361.1"/>
    </source>
</evidence>